<dbReference type="PROSITE" id="PS50086">
    <property type="entry name" value="TBC_RABGAP"/>
    <property type="match status" value="1"/>
</dbReference>
<sequence>DYNFNSKKQQAILLRISRIQDNYLKIIDLELFKHFKLLNVEFQIFLLRWIRCVYTREYSIQNAMFLWDNIFLE</sequence>
<feature type="non-terminal residue" evidence="2">
    <location>
        <position position="73"/>
    </location>
</feature>
<dbReference type="OrthoDB" id="27140at2759"/>
<evidence type="ECO:0000313" key="2">
    <source>
        <dbReference type="EMBL" id="EGR33765.1"/>
    </source>
</evidence>
<evidence type="ECO:0000259" key="1">
    <source>
        <dbReference type="PROSITE" id="PS50086"/>
    </source>
</evidence>
<feature type="domain" description="Rab-GAP TBC" evidence="1">
    <location>
        <begin position="1"/>
        <end position="73"/>
    </location>
</feature>
<evidence type="ECO:0000313" key="3">
    <source>
        <dbReference type="Proteomes" id="UP000008983"/>
    </source>
</evidence>
<protein>
    <submittedName>
        <fullName evidence="2">TBC1 domain member 5</fullName>
    </submittedName>
</protein>
<dbReference type="InterPro" id="IPR000195">
    <property type="entry name" value="Rab-GAP-TBC_dom"/>
</dbReference>
<feature type="non-terminal residue" evidence="2">
    <location>
        <position position="1"/>
    </location>
</feature>
<reference evidence="2 3" key="1">
    <citation type="submission" date="2011-07" db="EMBL/GenBank/DDBJ databases">
        <authorList>
            <person name="Coyne R."/>
            <person name="Brami D."/>
            <person name="Johnson J."/>
            <person name="Hostetler J."/>
            <person name="Hannick L."/>
            <person name="Clark T."/>
            <person name="Cassidy-Hanley D."/>
            <person name="Inman J."/>
        </authorList>
    </citation>
    <scope>NUCLEOTIDE SEQUENCE [LARGE SCALE GENOMIC DNA]</scope>
    <source>
        <strain evidence="2 3">G5</strain>
    </source>
</reference>
<proteinExistence type="predicted"/>
<dbReference type="SUPFAM" id="SSF47923">
    <property type="entry name" value="Ypt/Rab-GAP domain of gyp1p"/>
    <property type="match status" value="1"/>
</dbReference>
<dbReference type="RefSeq" id="XP_004038989.1">
    <property type="nucleotide sequence ID" value="XM_004038941.1"/>
</dbReference>
<dbReference type="InParanoid" id="G0QLZ0"/>
<dbReference type="InterPro" id="IPR035969">
    <property type="entry name" value="Rab-GAP_TBC_sf"/>
</dbReference>
<dbReference type="GeneID" id="14909952"/>
<dbReference type="STRING" id="857967.G0QLZ0"/>
<keyword evidence="3" id="KW-1185">Reference proteome</keyword>
<name>G0QLZ0_ICHMU</name>
<accession>G0QLZ0</accession>
<dbReference type="EMBL" id="GL983334">
    <property type="protein sequence ID" value="EGR33765.1"/>
    <property type="molecule type" value="Genomic_DNA"/>
</dbReference>
<organism evidence="2 3">
    <name type="scientific">Ichthyophthirius multifiliis</name>
    <name type="common">White spot disease agent</name>
    <name type="synonym">Ich</name>
    <dbReference type="NCBI Taxonomy" id="5932"/>
    <lineage>
        <taxon>Eukaryota</taxon>
        <taxon>Sar</taxon>
        <taxon>Alveolata</taxon>
        <taxon>Ciliophora</taxon>
        <taxon>Intramacronucleata</taxon>
        <taxon>Oligohymenophorea</taxon>
        <taxon>Hymenostomatida</taxon>
        <taxon>Ophryoglenina</taxon>
        <taxon>Ichthyophthirius</taxon>
    </lineage>
</organism>
<dbReference type="Proteomes" id="UP000008983">
    <property type="component" value="Unassembled WGS sequence"/>
</dbReference>
<dbReference type="AlphaFoldDB" id="G0QLZ0"/>
<dbReference type="eggNOG" id="KOG1091">
    <property type="taxonomic scope" value="Eukaryota"/>
</dbReference>
<gene>
    <name evidence="2" type="ORF">IMG5_039140</name>
</gene>
<dbReference type="Pfam" id="PF00566">
    <property type="entry name" value="RabGAP-TBC"/>
    <property type="match status" value="1"/>
</dbReference>
<dbReference type="Gene3D" id="1.10.472.80">
    <property type="entry name" value="Ypt/Rab-GAP domain of gyp1p, domain 3"/>
    <property type="match status" value="1"/>
</dbReference>